<dbReference type="EMBL" id="VLKY01000021">
    <property type="protein sequence ID" value="TWI48041.1"/>
    <property type="molecule type" value="Genomic_DNA"/>
</dbReference>
<accession>A0A562PUC1</accession>
<feature type="transmembrane region" description="Helical" evidence="1">
    <location>
        <begin position="152"/>
        <end position="182"/>
    </location>
</feature>
<feature type="transmembrane region" description="Helical" evidence="1">
    <location>
        <begin position="113"/>
        <end position="140"/>
    </location>
</feature>
<name>A0A562PUC1_9PSED</name>
<keyword evidence="3" id="KW-1185">Reference proteome</keyword>
<sequence>MIIGQLVRPFSYLSIRHPYKWVVDWLYPIILALISFSSAYYFSDILNIIKTGGAIQALLSFIQSLPGFYIAALAAIATFGRSDIDEALPEPTPKVIVRDGGIENWVGLTRRRFLAMLFAFLTAQSIVLIIFSVFLTSYGIDISKYTLNQINFGFYLICSSILIYAIMFFQLILATFWGLYYLGHKLHE</sequence>
<dbReference type="Proteomes" id="UP000316905">
    <property type="component" value="Unassembled WGS sequence"/>
</dbReference>
<evidence type="ECO:0000313" key="2">
    <source>
        <dbReference type="EMBL" id="TWI48041.1"/>
    </source>
</evidence>
<dbReference type="RefSeq" id="WP_145145520.1">
    <property type="nucleotide sequence ID" value="NZ_VLKY01000021.1"/>
</dbReference>
<evidence type="ECO:0000313" key="3">
    <source>
        <dbReference type="Proteomes" id="UP000316905"/>
    </source>
</evidence>
<dbReference type="AlphaFoldDB" id="A0A562PUC1"/>
<evidence type="ECO:0000256" key="1">
    <source>
        <dbReference type="SAM" id="Phobius"/>
    </source>
</evidence>
<keyword evidence="1" id="KW-1133">Transmembrane helix</keyword>
<protein>
    <submittedName>
        <fullName evidence="2">Uncharacterized protein</fullName>
    </submittedName>
</protein>
<keyword evidence="1" id="KW-0812">Transmembrane</keyword>
<feature type="transmembrane region" description="Helical" evidence="1">
    <location>
        <begin position="21"/>
        <end position="42"/>
    </location>
</feature>
<gene>
    <name evidence="2" type="ORF">IQ22_04234</name>
</gene>
<keyword evidence="1" id="KW-0472">Membrane</keyword>
<organism evidence="2 3">
    <name type="scientific">Pseudomonas duriflava</name>
    <dbReference type="NCBI Taxonomy" id="459528"/>
    <lineage>
        <taxon>Bacteria</taxon>
        <taxon>Pseudomonadati</taxon>
        <taxon>Pseudomonadota</taxon>
        <taxon>Gammaproteobacteria</taxon>
        <taxon>Pseudomonadales</taxon>
        <taxon>Pseudomonadaceae</taxon>
        <taxon>Pseudomonas</taxon>
    </lineage>
</organism>
<reference evidence="2 3" key="1">
    <citation type="journal article" date="2015" name="Stand. Genomic Sci.">
        <title>Genomic Encyclopedia of Bacterial and Archaeal Type Strains, Phase III: the genomes of soil and plant-associated and newly described type strains.</title>
        <authorList>
            <person name="Whitman W.B."/>
            <person name="Woyke T."/>
            <person name="Klenk H.P."/>
            <person name="Zhou Y."/>
            <person name="Lilburn T.G."/>
            <person name="Beck B.J."/>
            <person name="De Vos P."/>
            <person name="Vandamme P."/>
            <person name="Eisen J.A."/>
            <person name="Garrity G."/>
            <person name="Hugenholtz P."/>
            <person name="Kyrpides N.C."/>
        </authorList>
    </citation>
    <scope>NUCLEOTIDE SEQUENCE [LARGE SCALE GENOMIC DNA]</scope>
    <source>
        <strain evidence="2 3">CGMCC 1.6858</strain>
    </source>
</reference>
<proteinExistence type="predicted"/>
<comment type="caution">
    <text evidence="2">The sequence shown here is derived from an EMBL/GenBank/DDBJ whole genome shotgun (WGS) entry which is preliminary data.</text>
</comment>
<dbReference type="OrthoDB" id="8457152at2"/>
<feature type="transmembrane region" description="Helical" evidence="1">
    <location>
        <begin position="54"/>
        <end position="79"/>
    </location>
</feature>